<dbReference type="InterPro" id="IPR001648">
    <property type="entry name" value="Ribosomal_bS18"/>
</dbReference>
<protein>
    <submittedName>
        <fullName evidence="5">30S ribosomal protein S18</fullName>
    </submittedName>
</protein>
<dbReference type="Proteomes" id="UP000247409">
    <property type="component" value="Unassembled WGS sequence"/>
</dbReference>
<evidence type="ECO:0000256" key="4">
    <source>
        <dbReference type="RuleBase" id="RU003910"/>
    </source>
</evidence>
<dbReference type="EMBL" id="NBIV01000292">
    <property type="protein sequence ID" value="PXF40457.1"/>
    <property type="molecule type" value="Genomic_DNA"/>
</dbReference>
<keyword evidence="3 4" id="KW-0687">Ribonucleoprotein</keyword>
<keyword evidence="6" id="KW-1185">Reference proteome</keyword>
<keyword evidence="2 4" id="KW-0689">Ribosomal protein</keyword>
<dbReference type="OrthoDB" id="21463at2759"/>
<dbReference type="STRING" id="448386.A0A2V3IEF9"/>
<dbReference type="Gene3D" id="4.10.640.10">
    <property type="entry name" value="Ribosomal protein S18"/>
    <property type="match status" value="1"/>
</dbReference>
<dbReference type="AlphaFoldDB" id="A0A2V3IEF9"/>
<dbReference type="Pfam" id="PF01084">
    <property type="entry name" value="Ribosomal_S18"/>
    <property type="match status" value="1"/>
</dbReference>
<proteinExistence type="inferred from homology"/>
<dbReference type="GO" id="GO:0070181">
    <property type="term" value="F:small ribosomal subunit rRNA binding"/>
    <property type="evidence" value="ECO:0007669"/>
    <property type="project" value="TreeGrafter"/>
</dbReference>
<gene>
    <name evidence="5" type="ORF">BWQ96_09833</name>
</gene>
<dbReference type="NCBIfam" id="TIGR00165">
    <property type="entry name" value="S18"/>
    <property type="match status" value="1"/>
</dbReference>
<reference evidence="5 6" key="1">
    <citation type="journal article" date="2018" name="Mol. Biol. Evol.">
        <title>Analysis of the draft genome of the red seaweed Gracilariopsis chorda provides insights into genome size evolution in Rhodophyta.</title>
        <authorList>
            <person name="Lee J."/>
            <person name="Yang E.C."/>
            <person name="Graf L."/>
            <person name="Yang J.H."/>
            <person name="Qiu H."/>
            <person name="Zel Zion U."/>
            <person name="Chan C.X."/>
            <person name="Stephens T.G."/>
            <person name="Weber A.P.M."/>
            <person name="Boo G.H."/>
            <person name="Boo S.M."/>
            <person name="Kim K.M."/>
            <person name="Shin Y."/>
            <person name="Jung M."/>
            <person name="Lee S.J."/>
            <person name="Yim H.S."/>
            <person name="Lee J.H."/>
            <person name="Bhattacharya D."/>
            <person name="Yoon H.S."/>
        </authorList>
    </citation>
    <scope>NUCLEOTIDE SEQUENCE [LARGE SCALE GENOMIC DNA]</scope>
    <source>
        <strain evidence="5 6">SKKU-2015</strain>
        <tissue evidence="5">Whole body</tissue>
    </source>
</reference>
<dbReference type="InterPro" id="IPR036870">
    <property type="entry name" value="Ribosomal_bS18_sf"/>
</dbReference>
<evidence type="ECO:0000256" key="1">
    <source>
        <dbReference type="ARBA" id="ARBA00005589"/>
    </source>
</evidence>
<comment type="similarity">
    <text evidence="1 4">Belongs to the bacterial ribosomal protein bS18 family.</text>
</comment>
<sequence length="292" mass="33040">MSLGMSLLRFARHTLGSTKATKGFLPFRALATDNNEPGSELNERKERANADKSDGFFSEENISDLSPLEVARMRVTYGLLKEHVEAIEKGLEDVDPESNPLIDPRSFQTRKLPQIPKEVLEQFRKEVPPEVAAESRVVSTYNLWEALQSGETHELLEEQSTQEDWSAVDERTMDTRSYTKLQRQAVLGQKVPSHAPSAAMNYMAKRKMNKSECALKDDRGRSVVDFRAVESMKAYLSDNLKILPRRKSGLCAKSQRKLARAVKTARSMALLNPEPIPELTVEEMRDMEKNLS</sequence>
<evidence type="ECO:0000313" key="6">
    <source>
        <dbReference type="Proteomes" id="UP000247409"/>
    </source>
</evidence>
<dbReference type="GO" id="GO:0022627">
    <property type="term" value="C:cytosolic small ribosomal subunit"/>
    <property type="evidence" value="ECO:0007669"/>
    <property type="project" value="TreeGrafter"/>
</dbReference>
<dbReference type="GO" id="GO:0003735">
    <property type="term" value="F:structural constituent of ribosome"/>
    <property type="evidence" value="ECO:0007669"/>
    <property type="project" value="InterPro"/>
</dbReference>
<dbReference type="SUPFAM" id="SSF46911">
    <property type="entry name" value="Ribosomal protein S18"/>
    <property type="match status" value="1"/>
</dbReference>
<dbReference type="PANTHER" id="PTHR13479">
    <property type="entry name" value="30S RIBOSOMAL PROTEIN S18"/>
    <property type="match status" value="1"/>
</dbReference>
<evidence type="ECO:0000313" key="5">
    <source>
        <dbReference type="EMBL" id="PXF40457.1"/>
    </source>
</evidence>
<evidence type="ECO:0000256" key="2">
    <source>
        <dbReference type="ARBA" id="ARBA00022980"/>
    </source>
</evidence>
<evidence type="ECO:0000256" key="3">
    <source>
        <dbReference type="ARBA" id="ARBA00023274"/>
    </source>
</evidence>
<comment type="caution">
    <text evidence="5">The sequence shown here is derived from an EMBL/GenBank/DDBJ whole genome shotgun (WGS) entry which is preliminary data.</text>
</comment>
<dbReference type="GO" id="GO:0006412">
    <property type="term" value="P:translation"/>
    <property type="evidence" value="ECO:0007669"/>
    <property type="project" value="InterPro"/>
</dbReference>
<name>A0A2V3IEF9_9FLOR</name>
<dbReference type="PRINTS" id="PR00974">
    <property type="entry name" value="RIBOSOMALS18"/>
</dbReference>
<accession>A0A2V3IEF9</accession>
<dbReference type="PANTHER" id="PTHR13479:SF40">
    <property type="entry name" value="SMALL RIBOSOMAL SUBUNIT PROTEIN BS18M"/>
    <property type="match status" value="1"/>
</dbReference>
<organism evidence="5 6">
    <name type="scientific">Gracilariopsis chorda</name>
    <dbReference type="NCBI Taxonomy" id="448386"/>
    <lineage>
        <taxon>Eukaryota</taxon>
        <taxon>Rhodophyta</taxon>
        <taxon>Florideophyceae</taxon>
        <taxon>Rhodymeniophycidae</taxon>
        <taxon>Gracilariales</taxon>
        <taxon>Gracilariaceae</taxon>
        <taxon>Gracilariopsis</taxon>
    </lineage>
</organism>